<keyword evidence="6" id="KW-0598">Phosphotransferase system</keyword>
<comment type="catalytic activity">
    <reaction evidence="14">
        <text>N-acetyl-beta-D-muramate(out) + N(pros)-phospho-L-histidyl-[protein] = N-acetyl-beta-D-muramate 6-phosphate(in) + L-histidyl-[protein]</text>
        <dbReference type="Rhea" id="RHEA:33399"/>
        <dbReference type="Rhea" id="RHEA-COMP:9745"/>
        <dbReference type="Rhea" id="RHEA-COMP:9746"/>
        <dbReference type="ChEBI" id="CHEBI:29979"/>
        <dbReference type="ChEBI" id="CHEBI:58721"/>
        <dbReference type="ChEBI" id="CHEBI:64837"/>
        <dbReference type="ChEBI" id="CHEBI:64848"/>
        <dbReference type="EC" id="2.7.1.192"/>
    </reaction>
</comment>
<dbReference type="EC" id="2.7.1.192" evidence="11"/>
<evidence type="ECO:0000313" key="19">
    <source>
        <dbReference type="EMBL" id="RAX12231.1"/>
    </source>
</evidence>
<feature type="transmembrane region" description="Helical" evidence="16">
    <location>
        <begin position="344"/>
        <end position="364"/>
    </location>
</feature>
<dbReference type="PROSITE" id="PS01035">
    <property type="entry name" value="PTS_EIIB_TYPE_1_CYS"/>
    <property type="match status" value="1"/>
</dbReference>
<keyword evidence="10 16" id="KW-0472">Membrane</keyword>
<keyword evidence="2" id="KW-0813">Transport</keyword>
<dbReference type="Proteomes" id="UP000250919">
    <property type="component" value="Unassembled WGS sequence"/>
</dbReference>
<feature type="transmembrane region" description="Helical" evidence="16">
    <location>
        <begin position="232"/>
        <end position="251"/>
    </location>
</feature>
<feature type="transmembrane region" description="Helical" evidence="16">
    <location>
        <begin position="307"/>
        <end position="332"/>
    </location>
</feature>
<dbReference type="Pfam" id="PF02378">
    <property type="entry name" value="PTS_EIIC"/>
    <property type="match status" value="1"/>
</dbReference>
<evidence type="ECO:0000256" key="6">
    <source>
        <dbReference type="ARBA" id="ARBA00022683"/>
    </source>
</evidence>
<keyword evidence="5" id="KW-0808">Transferase</keyword>
<feature type="active site" description="Phosphocysteine intermediate; for EIIB activity" evidence="15">
    <location>
        <position position="28"/>
    </location>
</feature>
<evidence type="ECO:0000256" key="10">
    <source>
        <dbReference type="ARBA" id="ARBA00023136"/>
    </source>
</evidence>
<feature type="transmembrane region" description="Helical" evidence="16">
    <location>
        <begin position="376"/>
        <end position="396"/>
    </location>
</feature>
<dbReference type="InterPro" id="IPR036878">
    <property type="entry name" value="Glu_permease_IIB"/>
</dbReference>
<comment type="subcellular location">
    <subcellularLocation>
        <location evidence="1">Cell membrane</location>
        <topology evidence="1">Multi-pass membrane protein</topology>
    </subcellularLocation>
</comment>
<dbReference type="InterPro" id="IPR018113">
    <property type="entry name" value="PTrfase_EIIB_Cys"/>
</dbReference>
<evidence type="ECO:0000256" key="5">
    <source>
        <dbReference type="ARBA" id="ARBA00022679"/>
    </source>
</evidence>
<feature type="transmembrane region" description="Helical" evidence="16">
    <location>
        <begin position="403"/>
        <end position="429"/>
    </location>
</feature>
<evidence type="ECO:0000256" key="12">
    <source>
        <dbReference type="ARBA" id="ARBA00040399"/>
    </source>
</evidence>
<evidence type="ECO:0000259" key="18">
    <source>
        <dbReference type="PROSITE" id="PS51103"/>
    </source>
</evidence>
<dbReference type="SUPFAM" id="SSF55604">
    <property type="entry name" value="Glucose permease domain IIB"/>
    <property type="match status" value="1"/>
</dbReference>
<dbReference type="Gene3D" id="3.30.1360.60">
    <property type="entry name" value="Glucose permease domain IIB"/>
    <property type="match status" value="1"/>
</dbReference>
<dbReference type="GO" id="GO:0005886">
    <property type="term" value="C:plasma membrane"/>
    <property type="evidence" value="ECO:0007669"/>
    <property type="project" value="UniProtKB-SubCell"/>
</dbReference>
<gene>
    <name evidence="19" type="ORF">CKY02_11835</name>
</gene>
<dbReference type="EMBL" id="NSCM01000017">
    <property type="protein sequence ID" value="RAX12231.1"/>
    <property type="molecule type" value="Genomic_DNA"/>
</dbReference>
<dbReference type="Pfam" id="PF00367">
    <property type="entry name" value="PTS_EIIB"/>
    <property type="match status" value="1"/>
</dbReference>
<sequence>MAKINQTVIAQILKAIGNADNVAQCGNCMTRLRLTLHDNTLVDKAALKQIPNVLGIVESDNQFQIVLGPGKAQAAAEIMNELLNSSTHTEPSKPSGTDLTNIASANKKQLKEKQVSAVHKFLTKFATIFTPLIPGFIAVGLLLGFATLFEQIAIQGVKHPNTVLVEIIGYMKVFSKGMFSFLSILIGYNAQKAFGGSGINGAIIASLFVLSYNPDATSGFYSGISTFFSYSIDPRGNIIGVLIAAILGAWVERQVRKIIPDNLDMILTSAITLLIVGAITFIIIMPLGSYLFSGMSWLFLHLNGNPFGTAILAGLFLLAVMFGVHQGFVPVYFALMDAQGFNSLFPILAMAGGGQVGAALALYVKAKKDSLLRTQIKGAIIPGLLGIGEPLIYGVTLPRIKPFITACLGGAAGGFFIGLVAYLGLPVGLNTVFGPSGLVALPLMTSNSGIFVGMAVYAAGLVVAYISGFMLTLIFGSKKIETLKADVQSQKE</sequence>
<evidence type="ECO:0000256" key="15">
    <source>
        <dbReference type="PROSITE-ProRule" id="PRU00421"/>
    </source>
</evidence>
<evidence type="ECO:0000256" key="2">
    <source>
        <dbReference type="ARBA" id="ARBA00022448"/>
    </source>
</evidence>
<dbReference type="PANTHER" id="PTHR30175">
    <property type="entry name" value="PHOSPHOTRANSFERASE SYSTEM TRANSPORT PROTEIN"/>
    <property type="match status" value="1"/>
</dbReference>
<dbReference type="PROSITE" id="PS51103">
    <property type="entry name" value="PTS_EIIC_TYPE_1"/>
    <property type="match status" value="1"/>
</dbReference>
<evidence type="ECO:0000256" key="1">
    <source>
        <dbReference type="ARBA" id="ARBA00004651"/>
    </source>
</evidence>
<reference evidence="19 20" key="1">
    <citation type="journal article" date="2018" name="Int. J. Syst. Evol. Microbiol.">
        <title>Whole-genome-based revisit of Photorhabdus phylogeny: proposal for the elevation of most Photorhabdus subspecies to the species level and description of one novel species Photorhabdus bodei sp. nov., and one novel subspecies Photorhabdus laumondii subsp. clarkei subsp. nov.</title>
        <authorList>
            <person name="Machado R.A.R."/>
            <person name="Wuthrich D."/>
            <person name="Kuhnert P."/>
            <person name="Arce C.C.M."/>
            <person name="Thonen L."/>
            <person name="Ruiz C."/>
            <person name="Zhang X."/>
            <person name="Robert C.A.M."/>
            <person name="Karimi J."/>
            <person name="Kamali S."/>
            <person name="Ma J."/>
            <person name="Bruggmann R."/>
            <person name="Erb M."/>
        </authorList>
    </citation>
    <scope>NUCLEOTIDE SEQUENCE [LARGE SCALE GENOMIC DNA]</scope>
    <source>
        <strain evidence="19 20">LJ24-63</strain>
    </source>
</reference>
<feature type="transmembrane region" description="Helical" evidence="16">
    <location>
        <begin position="449"/>
        <end position="475"/>
    </location>
</feature>
<evidence type="ECO:0000256" key="9">
    <source>
        <dbReference type="ARBA" id="ARBA00022989"/>
    </source>
</evidence>
<feature type="transmembrane region" description="Helical" evidence="16">
    <location>
        <begin position="167"/>
        <end position="186"/>
    </location>
</feature>
<evidence type="ECO:0000313" key="20">
    <source>
        <dbReference type="Proteomes" id="UP000250919"/>
    </source>
</evidence>
<name>A0A329X6K3_9GAMM</name>
<dbReference type="InterPro" id="IPR013013">
    <property type="entry name" value="PTS_EIIC_1"/>
</dbReference>
<feature type="transmembrane region" description="Helical" evidence="16">
    <location>
        <begin position="263"/>
        <end position="287"/>
    </location>
</feature>
<evidence type="ECO:0000259" key="17">
    <source>
        <dbReference type="PROSITE" id="PS51098"/>
    </source>
</evidence>
<dbReference type="CDD" id="cd00212">
    <property type="entry name" value="PTS_IIB_glc"/>
    <property type="match status" value="1"/>
</dbReference>
<dbReference type="GO" id="GO:0016301">
    <property type="term" value="F:kinase activity"/>
    <property type="evidence" value="ECO:0007669"/>
    <property type="project" value="UniProtKB-KW"/>
</dbReference>
<dbReference type="GO" id="GO:0008982">
    <property type="term" value="F:protein-N(PI)-phosphohistidine-sugar phosphotransferase activity"/>
    <property type="evidence" value="ECO:0007669"/>
    <property type="project" value="InterPro"/>
</dbReference>
<keyword evidence="7 16" id="KW-0812">Transmembrane</keyword>
<evidence type="ECO:0000256" key="7">
    <source>
        <dbReference type="ARBA" id="ARBA00022692"/>
    </source>
</evidence>
<keyword evidence="9 16" id="KW-1133">Transmembrane helix</keyword>
<keyword evidence="4" id="KW-0762">Sugar transport</keyword>
<dbReference type="PANTHER" id="PTHR30175:SF3">
    <property type="entry name" value="PTS SYSTEM N-ACETYLMURAMIC ACID-SPECIFIC EIIBC COMPONENT"/>
    <property type="match status" value="1"/>
</dbReference>
<organism evidence="19 20">
    <name type="scientific">Photorhabdus bodei</name>
    <dbReference type="NCBI Taxonomy" id="2029681"/>
    <lineage>
        <taxon>Bacteria</taxon>
        <taxon>Pseudomonadati</taxon>
        <taxon>Pseudomonadota</taxon>
        <taxon>Gammaproteobacteria</taxon>
        <taxon>Enterobacterales</taxon>
        <taxon>Morganellaceae</taxon>
        <taxon>Photorhabdus</taxon>
    </lineage>
</organism>
<evidence type="ECO:0000256" key="11">
    <source>
        <dbReference type="ARBA" id="ARBA00039021"/>
    </source>
</evidence>
<dbReference type="GO" id="GO:0090588">
    <property type="term" value="F:protein-phosphocysteine-N-acetylmuramate phosphotransferase system transporter activity"/>
    <property type="evidence" value="ECO:0007669"/>
    <property type="project" value="TreeGrafter"/>
</dbReference>
<feature type="transmembrane region" description="Helical" evidence="16">
    <location>
        <begin position="121"/>
        <end position="147"/>
    </location>
</feature>
<dbReference type="NCBIfam" id="NF007152">
    <property type="entry name" value="PRK09586.1"/>
    <property type="match status" value="1"/>
</dbReference>
<evidence type="ECO:0000256" key="8">
    <source>
        <dbReference type="ARBA" id="ARBA00022777"/>
    </source>
</evidence>
<dbReference type="AlphaFoldDB" id="A0A329X6K3"/>
<comment type="caution">
    <text evidence="19">The sequence shown here is derived from an EMBL/GenBank/DDBJ whole genome shotgun (WGS) entry which is preliminary data.</text>
</comment>
<dbReference type="InterPro" id="IPR050558">
    <property type="entry name" value="PTS_Sugar-Specific_Components"/>
</dbReference>
<feature type="domain" description="PTS EIIC type-1" evidence="18">
    <location>
        <begin position="123"/>
        <end position="487"/>
    </location>
</feature>
<dbReference type="InterPro" id="IPR001996">
    <property type="entry name" value="PTS_IIB_1"/>
</dbReference>
<protein>
    <recommendedName>
        <fullName evidence="12">PTS system N-acetylmuramic acid-specific EIIBC component</fullName>
        <ecNumber evidence="11">2.7.1.192</ecNumber>
    </recommendedName>
    <alternativeName>
        <fullName evidence="13">EIIBC-MurNAc</fullName>
    </alternativeName>
</protein>
<dbReference type="RefSeq" id="WP_112895455.1">
    <property type="nucleotide sequence ID" value="NZ_CAWNYH010000017.1"/>
</dbReference>
<dbReference type="GeneID" id="88806547"/>
<dbReference type="PROSITE" id="PS51098">
    <property type="entry name" value="PTS_EIIB_TYPE_1"/>
    <property type="match status" value="1"/>
</dbReference>
<keyword evidence="8" id="KW-0418">Kinase</keyword>
<proteinExistence type="predicted"/>
<dbReference type="InterPro" id="IPR003352">
    <property type="entry name" value="PTS_EIIC"/>
</dbReference>
<evidence type="ECO:0000256" key="13">
    <source>
        <dbReference type="ARBA" id="ARBA00043021"/>
    </source>
</evidence>
<evidence type="ECO:0000256" key="3">
    <source>
        <dbReference type="ARBA" id="ARBA00022475"/>
    </source>
</evidence>
<keyword evidence="3" id="KW-1003">Cell membrane</keyword>
<evidence type="ECO:0000256" key="14">
    <source>
        <dbReference type="ARBA" id="ARBA00048265"/>
    </source>
</evidence>
<evidence type="ECO:0000256" key="16">
    <source>
        <dbReference type="SAM" id="Phobius"/>
    </source>
</evidence>
<feature type="transmembrane region" description="Helical" evidence="16">
    <location>
        <begin position="193"/>
        <end position="212"/>
    </location>
</feature>
<accession>A0A329X6K3</accession>
<feature type="domain" description="PTS EIIB type-1" evidence="17">
    <location>
        <begin position="6"/>
        <end position="89"/>
    </location>
</feature>
<dbReference type="GO" id="GO:0009401">
    <property type="term" value="P:phosphoenolpyruvate-dependent sugar phosphotransferase system"/>
    <property type="evidence" value="ECO:0007669"/>
    <property type="project" value="UniProtKB-KW"/>
</dbReference>
<evidence type="ECO:0000256" key="4">
    <source>
        <dbReference type="ARBA" id="ARBA00022597"/>
    </source>
</evidence>